<evidence type="ECO:0000313" key="3">
    <source>
        <dbReference type="Proteomes" id="UP000585474"/>
    </source>
</evidence>
<protein>
    <submittedName>
        <fullName evidence="2">Uncharacterized protein</fullName>
    </submittedName>
</protein>
<feature type="compositionally biased region" description="Basic residues" evidence="1">
    <location>
        <begin position="51"/>
        <end position="77"/>
    </location>
</feature>
<reference evidence="2 3" key="1">
    <citation type="submission" date="2019-07" db="EMBL/GenBank/DDBJ databases">
        <title>De Novo Assembly of kiwifruit Actinidia rufa.</title>
        <authorList>
            <person name="Sugita-Konishi S."/>
            <person name="Sato K."/>
            <person name="Mori E."/>
            <person name="Abe Y."/>
            <person name="Kisaki G."/>
            <person name="Hamano K."/>
            <person name="Suezawa K."/>
            <person name="Otani M."/>
            <person name="Fukuda T."/>
            <person name="Manabe T."/>
            <person name="Gomi K."/>
            <person name="Tabuchi M."/>
            <person name="Akimitsu K."/>
            <person name="Kataoka I."/>
        </authorList>
    </citation>
    <scope>NUCLEOTIDE SEQUENCE [LARGE SCALE GENOMIC DNA]</scope>
    <source>
        <strain evidence="3">cv. Fuchu</strain>
    </source>
</reference>
<comment type="caution">
    <text evidence="2">The sequence shown here is derived from an EMBL/GenBank/DDBJ whole genome shotgun (WGS) entry which is preliminary data.</text>
</comment>
<keyword evidence="3" id="KW-1185">Reference proteome</keyword>
<feature type="region of interest" description="Disordered" evidence="1">
    <location>
        <begin position="1"/>
        <end position="81"/>
    </location>
</feature>
<feature type="compositionally biased region" description="Polar residues" evidence="1">
    <location>
        <begin position="10"/>
        <end position="21"/>
    </location>
</feature>
<proteinExistence type="predicted"/>
<dbReference type="Proteomes" id="UP000585474">
    <property type="component" value="Unassembled WGS sequence"/>
</dbReference>
<evidence type="ECO:0000256" key="1">
    <source>
        <dbReference type="SAM" id="MobiDB-lite"/>
    </source>
</evidence>
<name>A0A7J0FVG8_9ERIC</name>
<evidence type="ECO:0000313" key="2">
    <source>
        <dbReference type="EMBL" id="GFZ01928.1"/>
    </source>
</evidence>
<organism evidence="2 3">
    <name type="scientific">Actinidia rufa</name>
    <dbReference type="NCBI Taxonomy" id="165716"/>
    <lineage>
        <taxon>Eukaryota</taxon>
        <taxon>Viridiplantae</taxon>
        <taxon>Streptophyta</taxon>
        <taxon>Embryophyta</taxon>
        <taxon>Tracheophyta</taxon>
        <taxon>Spermatophyta</taxon>
        <taxon>Magnoliopsida</taxon>
        <taxon>eudicotyledons</taxon>
        <taxon>Gunneridae</taxon>
        <taxon>Pentapetalae</taxon>
        <taxon>asterids</taxon>
        <taxon>Ericales</taxon>
        <taxon>Actinidiaceae</taxon>
        <taxon>Actinidia</taxon>
    </lineage>
</organism>
<gene>
    <name evidence="2" type="ORF">Acr_15g0005370</name>
</gene>
<sequence>MEAHKRSKKPQSSQYPSNKQATHVHGRRISPSGSSAHHLRRRPLFPAPERRSRRRGRTRKGHNGRRTCRGGSCRRRGNGTPPCFEERVELRGGVGGTVEGVVQLLGKLGAVVVEPAGGVTTAVDGGSGWTGGQVAADGALGEDRHLVGGGQGVVVAEV</sequence>
<accession>A0A7J0FVG8</accession>
<dbReference type="EMBL" id="BJWL01000015">
    <property type="protein sequence ID" value="GFZ01928.1"/>
    <property type="molecule type" value="Genomic_DNA"/>
</dbReference>
<dbReference type="AlphaFoldDB" id="A0A7J0FVG8"/>